<evidence type="ECO:0000256" key="5">
    <source>
        <dbReference type="ARBA" id="ARBA00022827"/>
    </source>
</evidence>
<evidence type="ECO:0000256" key="4">
    <source>
        <dbReference type="ARBA" id="ARBA00022729"/>
    </source>
</evidence>
<dbReference type="PANTHER" id="PTHR15944">
    <property type="entry name" value="FARNESYLCYSTEINE LYASE"/>
    <property type="match status" value="1"/>
</dbReference>
<dbReference type="Pfam" id="PF07156">
    <property type="entry name" value="Prenylcys_lyase"/>
    <property type="match status" value="1"/>
</dbReference>
<keyword evidence="7" id="KW-0325">Glycoprotein</keyword>
<evidence type="ECO:0000256" key="2">
    <source>
        <dbReference type="ARBA" id="ARBA00009967"/>
    </source>
</evidence>
<gene>
    <name evidence="10" type="ORF">Scep_019086</name>
</gene>
<keyword evidence="4 8" id="KW-0732">Signal</keyword>
<comment type="similarity">
    <text evidence="2">Belongs to the prenylcysteine oxidase family.</text>
</comment>
<evidence type="ECO:0000256" key="8">
    <source>
        <dbReference type="SAM" id="SignalP"/>
    </source>
</evidence>
<evidence type="ECO:0000259" key="9">
    <source>
        <dbReference type="Pfam" id="PF07156"/>
    </source>
</evidence>
<dbReference type="GO" id="GO:0001735">
    <property type="term" value="F:prenylcysteine oxidase activity"/>
    <property type="evidence" value="ECO:0007669"/>
    <property type="project" value="InterPro"/>
</dbReference>
<evidence type="ECO:0000256" key="7">
    <source>
        <dbReference type="ARBA" id="ARBA00023180"/>
    </source>
</evidence>
<dbReference type="SUPFAM" id="SSF51905">
    <property type="entry name" value="FAD/NAD(P)-binding domain"/>
    <property type="match status" value="1"/>
</dbReference>
<dbReference type="InterPro" id="IPR010795">
    <property type="entry name" value="Prenylcys_lyase"/>
</dbReference>
<organism evidence="10 11">
    <name type="scientific">Stephania cephalantha</name>
    <dbReference type="NCBI Taxonomy" id="152367"/>
    <lineage>
        <taxon>Eukaryota</taxon>
        <taxon>Viridiplantae</taxon>
        <taxon>Streptophyta</taxon>
        <taxon>Embryophyta</taxon>
        <taxon>Tracheophyta</taxon>
        <taxon>Spermatophyta</taxon>
        <taxon>Magnoliopsida</taxon>
        <taxon>Ranunculales</taxon>
        <taxon>Menispermaceae</taxon>
        <taxon>Menispermoideae</taxon>
        <taxon>Cissampelideae</taxon>
        <taxon>Stephania</taxon>
    </lineage>
</organism>
<comment type="caution">
    <text evidence="10">The sequence shown here is derived from an EMBL/GenBank/DDBJ whole genome shotgun (WGS) entry which is preliminary data.</text>
</comment>
<evidence type="ECO:0000313" key="10">
    <source>
        <dbReference type="EMBL" id="KAK9111567.1"/>
    </source>
</evidence>
<feature type="chain" id="PRO_5042949441" description="Prenylcysteine lyase domain-containing protein" evidence="8">
    <location>
        <begin position="21"/>
        <end position="502"/>
    </location>
</feature>
<keyword evidence="11" id="KW-1185">Reference proteome</keyword>
<name>A0AAP0IAE0_9MAGN</name>
<evidence type="ECO:0000313" key="11">
    <source>
        <dbReference type="Proteomes" id="UP001419268"/>
    </source>
</evidence>
<dbReference type="Pfam" id="PF13450">
    <property type="entry name" value="NAD_binding_8"/>
    <property type="match status" value="1"/>
</dbReference>
<dbReference type="Gene3D" id="3.50.50.60">
    <property type="entry name" value="FAD/NAD(P)-binding domain"/>
    <property type="match status" value="1"/>
</dbReference>
<comment type="cofactor">
    <cofactor evidence="1">
        <name>FAD</name>
        <dbReference type="ChEBI" id="CHEBI:57692"/>
    </cofactor>
</comment>
<dbReference type="GO" id="GO:0030328">
    <property type="term" value="P:prenylcysteine catabolic process"/>
    <property type="evidence" value="ECO:0007669"/>
    <property type="project" value="InterPro"/>
</dbReference>
<accession>A0AAP0IAE0</accession>
<feature type="domain" description="Prenylcysteine lyase" evidence="9">
    <location>
        <begin position="138"/>
        <end position="477"/>
    </location>
</feature>
<dbReference type="InterPro" id="IPR036188">
    <property type="entry name" value="FAD/NAD-bd_sf"/>
</dbReference>
<proteinExistence type="inferred from homology"/>
<evidence type="ECO:0000256" key="1">
    <source>
        <dbReference type="ARBA" id="ARBA00001974"/>
    </source>
</evidence>
<protein>
    <recommendedName>
        <fullName evidence="9">Prenylcysteine lyase domain-containing protein</fullName>
    </recommendedName>
</protein>
<feature type="signal peptide" evidence="8">
    <location>
        <begin position="1"/>
        <end position="20"/>
    </location>
</feature>
<reference evidence="10 11" key="1">
    <citation type="submission" date="2024-01" db="EMBL/GenBank/DDBJ databases">
        <title>Genome assemblies of Stephania.</title>
        <authorList>
            <person name="Yang L."/>
        </authorList>
    </citation>
    <scope>NUCLEOTIDE SEQUENCE [LARGE SCALE GENOMIC DNA]</scope>
    <source>
        <strain evidence="10">JXDWG</strain>
        <tissue evidence="10">Leaf</tissue>
    </source>
</reference>
<dbReference type="InterPro" id="IPR017046">
    <property type="entry name" value="Prenylcysteine_Oxase1"/>
</dbReference>
<sequence>MAKPSFLLLILLFFINKSDSSTHQICIIGSGIAGSSLAHFLRKYSPQSTTTSHQSILIFERNDVIGGRMRTVSIGGDAFEAGASIIHPKNHYALEFTKSLNLSVRAPSSGANSLAIWDGTRFLFQTFSPKSDSPILDKMYDLFNSLLLLRRYGFSLIRMERFVERMLKCFLKFYEGFEERPVFGTVEEMLKWAGLYEYTARTLEEELVDAGLSPLLISELVTVITRVNYGQSVSISGLAGAVSLAGSGGGLWSVEGGNCQIPARLIQSSDVTLNLQEEITSISRLGNSYQLNSTKGNSYSCDIAVIATPLDEVNITFSPPISIPERKLQHTHATFVRGLLDPGYFGLNSVADIPELIATVEIPDLPFTCISILKKYSDDDMTYKIFSRAPLQDALLDRLFRLNDYVLYIASIYSSRKETIRINWGAYPHFKAPEVFAPFLLDGFHLYYVNAFENAASAIETGAVAAENVARLILSRYPGLNSRDSSILTSFAHVGDLLHLDL</sequence>
<dbReference type="FunFam" id="3.50.50.60:FF:000430">
    <property type="entry name" value="Farnesylcysteine lyase"/>
    <property type="match status" value="1"/>
</dbReference>
<evidence type="ECO:0000256" key="6">
    <source>
        <dbReference type="ARBA" id="ARBA00023002"/>
    </source>
</evidence>
<keyword evidence="5" id="KW-0274">FAD</keyword>
<keyword evidence="3" id="KW-0285">Flavoprotein</keyword>
<dbReference type="AlphaFoldDB" id="A0AAP0IAE0"/>
<evidence type="ECO:0000256" key="3">
    <source>
        <dbReference type="ARBA" id="ARBA00022630"/>
    </source>
</evidence>
<dbReference type="PANTHER" id="PTHR15944:SF0">
    <property type="entry name" value="PRENYLCYSTEINE LYASE DOMAIN-CONTAINING PROTEIN"/>
    <property type="match status" value="1"/>
</dbReference>
<dbReference type="EMBL" id="JBBNAG010000008">
    <property type="protein sequence ID" value="KAK9111567.1"/>
    <property type="molecule type" value="Genomic_DNA"/>
</dbReference>
<dbReference type="GO" id="GO:0030327">
    <property type="term" value="P:prenylated protein catabolic process"/>
    <property type="evidence" value="ECO:0007669"/>
    <property type="project" value="TreeGrafter"/>
</dbReference>
<dbReference type="Proteomes" id="UP001419268">
    <property type="component" value="Unassembled WGS sequence"/>
</dbReference>
<keyword evidence="6" id="KW-0560">Oxidoreductase</keyword>
<dbReference type="PIRSF" id="PIRSF036292">
    <property type="entry name" value="Prenylcysteine_oxidase"/>
    <property type="match status" value="1"/>
</dbReference>